<proteinExistence type="predicted"/>
<dbReference type="OrthoDB" id="197463at2157"/>
<name>A0A1I6KMQ8_9EURY</name>
<reference evidence="2 3" key="1">
    <citation type="submission" date="2016-10" db="EMBL/GenBank/DDBJ databases">
        <authorList>
            <person name="de Groot N.N."/>
        </authorList>
    </citation>
    <scope>NUCLEOTIDE SEQUENCE [LARGE SCALE GENOMIC DNA]</scope>
    <source>
        <strain evidence="2 3">CGMCC 1.10457</strain>
    </source>
</reference>
<evidence type="ECO:0000313" key="3">
    <source>
        <dbReference type="Proteomes" id="UP000199062"/>
    </source>
</evidence>
<dbReference type="Pfam" id="PF24430">
    <property type="entry name" value="DUF7553"/>
    <property type="match status" value="1"/>
</dbReference>
<feature type="compositionally biased region" description="Low complexity" evidence="1">
    <location>
        <begin position="7"/>
        <end position="18"/>
    </location>
</feature>
<evidence type="ECO:0000313" key="2">
    <source>
        <dbReference type="EMBL" id="SFR92496.1"/>
    </source>
</evidence>
<dbReference type="Proteomes" id="UP000199062">
    <property type="component" value="Unassembled WGS sequence"/>
</dbReference>
<protein>
    <submittedName>
        <fullName evidence="2">Uncharacterized protein</fullName>
    </submittedName>
</protein>
<evidence type="ECO:0000256" key="1">
    <source>
        <dbReference type="SAM" id="MobiDB-lite"/>
    </source>
</evidence>
<dbReference type="EMBL" id="FOZK01000001">
    <property type="protein sequence ID" value="SFR92496.1"/>
    <property type="molecule type" value="Genomic_DNA"/>
</dbReference>
<dbReference type="InterPro" id="IPR055975">
    <property type="entry name" value="DUF7553"/>
</dbReference>
<keyword evidence="3" id="KW-1185">Reference proteome</keyword>
<sequence length="90" mass="9381">MTRDELATASDLLASAADSTDDEDDAERLDGLSGQLSDLAEAERGPDHGRLARIENALNDLEASAGDDAAGTIADAHEHVTEYRSGVEGV</sequence>
<organism evidence="2 3">
    <name type="scientific">Halomicrobium zhouii</name>
    <dbReference type="NCBI Taxonomy" id="767519"/>
    <lineage>
        <taxon>Archaea</taxon>
        <taxon>Methanobacteriati</taxon>
        <taxon>Methanobacteriota</taxon>
        <taxon>Stenosarchaea group</taxon>
        <taxon>Halobacteria</taxon>
        <taxon>Halobacteriales</taxon>
        <taxon>Haloarculaceae</taxon>
        <taxon>Halomicrobium</taxon>
    </lineage>
</organism>
<feature type="region of interest" description="Disordered" evidence="1">
    <location>
        <begin position="1"/>
        <end position="47"/>
    </location>
</feature>
<dbReference type="RefSeq" id="WP_089814600.1">
    <property type="nucleotide sequence ID" value="NZ_FOZK01000001.1"/>
</dbReference>
<gene>
    <name evidence="2" type="ORF">SAMN05216559_1084</name>
</gene>
<accession>A0A1I6KMQ8</accession>
<dbReference type="AlphaFoldDB" id="A0A1I6KMQ8"/>